<reference evidence="1 2" key="1">
    <citation type="submission" date="2019-04" db="EMBL/GenBank/DDBJ databases">
        <title>Geobacter ruber sp. nov., ferric-reducing bacteria isolated from paddy soil.</title>
        <authorList>
            <person name="Xu Z."/>
            <person name="Masuda Y."/>
            <person name="Itoh H."/>
            <person name="Senoo K."/>
        </authorList>
    </citation>
    <scope>NUCLEOTIDE SEQUENCE [LARGE SCALE GENOMIC DNA]</scope>
    <source>
        <strain evidence="1 2">Red88</strain>
    </source>
</reference>
<protein>
    <submittedName>
        <fullName evidence="1">Uncharacterized protein</fullName>
    </submittedName>
</protein>
<accession>A0A5A9X6F4</accession>
<dbReference type="Proteomes" id="UP000324298">
    <property type="component" value="Unassembled WGS sequence"/>
</dbReference>
<sequence length="83" mass="9681">MACEILACCQFIKDNMSAFPETSEYIKQKQCLGDYESCNWFKIYKEFGGENIPADLDPYDIEEVKKVVQCLRNKQLSEKNDLE</sequence>
<dbReference type="EMBL" id="SRSD01000011">
    <property type="protein sequence ID" value="KAA0888354.1"/>
    <property type="molecule type" value="Genomic_DNA"/>
</dbReference>
<name>A0A5A9X6F4_9BACT</name>
<dbReference type="RefSeq" id="WP_149309516.1">
    <property type="nucleotide sequence ID" value="NZ_SRSD01000011.1"/>
</dbReference>
<evidence type="ECO:0000313" key="1">
    <source>
        <dbReference type="EMBL" id="KAA0888354.1"/>
    </source>
</evidence>
<proteinExistence type="predicted"/>
<evidence type="ECO:0000313" key="2">
    <source>
        <dbReference type="Proteomes" id="UP000324298"/>
    </source>
</evidence>
<keyword evidence="2" id="KW-1185">Reference proteome</keyword>
<organism evidence="1 2">
    <name type="scientific">Oryzomonas rubra</name>
    <dbReference type="NCBI Taxonomy" id="2509454"/>
    <lineage>
        <taxon>Bacteria</taxon>
        <taxon>Pseudomonadati</taxon>
        <taxon>Thermodesulfobacteriota</taxon>
        <taxon>Desulfuromonadia</taxon>
        <taxon>Geobacterales</taxon>
        <taxon>Geobacteraceae</taxon>
        <taxon>Oryzomonas</taxon>
    </lineage>
</organism>
<dbReference type="OrthoDB" id="5398281at2"/>
<dbReference type="AlphaFoldDB" id="A0A5A9X6F4"/>
<gene>
    <name evidence="1" type="ORF">ET418_16620</name>
</gene>
<comment type="caution">
    <text evidence="1">The sequence shown here is derived from an EMBL/GenBank/DDBJ whole genome shotgun (WGS) entry which is preliminary data.</text>
</comment>